<gene>
    <name evidence="1" type="ORF">TNCT_93581</name>
</gene>
<proteinExistence type="predicted"/>
<name>A0A8X6HHC8_TRICU</name>
<dbReference type="Proteomes" id="UP000887116">
    <property type="component" value="Unassembled WGS sequence"/>
</dbReference>
<sequence length="99" mass="10882">MAEIAKRAIKEKSNFHLIYACANRSPRDSILIGVPVSLVCPPLSIVCPFTKSEDTCVRKSAVISEATAGVGDLSRDLSLCCVRRDNMNKVIVRDIEFDL</sequence>
<comment type="caution">
    <text evidence="1">The sequence shown here is derived from an EMBL/GenBank/DDBJ whole genome shotgun (WGS) entry which is preliminary data.</text>
</comment>
<reference evidence="1" key="1">
    <citation type="submission" date="2020-07" db="EMBL/GenBank/DDBJ databases">
        <title>Multicomponent nature underlies the extraordinary mechanical properties of spider dragline silk.</title>
        <authorList>
            <person name="Kono N."/>
            <person name="Nakamura H."/>
            <person name="Mori M."/>
            <person name="Yoshida Y."/>
            <person name="Ohtoshi R."/>
            <person name="Malay A.D."/>
            <person name="Moran D.A.P."/>
            <person name="Tomita M."/>
            <person name="Numata K."/>
            <person name="Arakawa K."/>
        </authorList>
    </citation>
    <scope>NUCLEOTIDE SEQUENCE</scope>
</reference>
<protein>
    <submittedName>
        <fullName evidence="1">Uncharacterized protein</fullName>
    </submittedName>
</protein>
<dbReference type="EMBL" id="BMAO01023088">
    <property type="protein sequence ID" value="GFQ86634.1"/>
    <property type="molecule type" value="Genomic_DNA"/>
</dbReference>
<dbReference type="AlphaFoldDB" id="A0A8X6HHC8"/>
<accession>A0A8X6HHC8</accession>
<organism evidence="1 2">
    <name type="scientific">Trichonephila clavata</name>
    <name type="common">Joro spider</name>
    <name type="synonym">Nephila clavata</name>
    <dbReference type="NCBI Taxonomy" id="2740835"/>
    <lineage>
        <taxon>Eukaryota</taxon>
        <taxon>Metazoa</taxon>
        <taxon>Ecdysozoa</taxon>
        <taxon>Arthropoda</taxon>
        <taxon>Chelicerata</taxon>
        <taxon>Arachnida</taxon>
        <taxon>Araneae</taxon>
        <taxon>Araneomorphae</taxon>
        <taxon>Entelegynae</taxon>
        <taxon>Araneoidea</taxon>
        <taxon>Nephilidae</taxon>
        <taxon>Trichonephila</taxon>
    </lineage>
</organism>
<keyword evidence="2" id="KW-1185">Reference proteome</keyword>
<evidence type="ECO:0000313" key="1">
    <source>
        <dbReference type="EMBL" id="GFQ86634.1"/>
    </source>
</evidence>
<evidence type="ECO:0000313" key="2">
    <source>
        <dbReference type="Proteomes" id="UP000887116"/>
    </source>
</evidence>